<dbReference type="KEGG" id="ptkz:JDV02_007035"/>
<dbReference type="RefSeq" id="XP_047844483.1">
    <property type="nucleotide sequence ID" value="XM_047988487.1"/>
</dbReference>
<dbReference type="GeneID" id="72068984"/>
<dbReference type="EMBL" id="CP086359">
    <property type="protein sequence ID" value="UNI21002.1"/>
    <property type="molecule type" value="Genomic_DNA"/>
</dbReference>
<evidence type="ECO:0000313" key="1">
    <source>
        <dbReference type="EMBL" id="UNI21002.1"/>
    </source>
</evidence>
<gene>
    <name evidence="1" type="ORF">JDV02_007035</name>
</gene>
<protein>
    <submittedName>
        <fullName evidence="1">Uncharacterized protein</fullName>
    </submittedName>
</protein>
<dbReference type="Proteomes" id="UP000829364">
    <property type="component" value="Chromosome 6"/>
</dbReference>
<proteinExistence type="predicted"/>
<name>A0A9Q8VDP0_9HYPO</name>
<dbReference type="AlphaFoldDB" id="A0A9Q8VDP0"/>
<reference evidence="1" key="1">
    <citation type="submission" date="2021-11" db="EMBL/GenBank/DDBJ databases">
        <title>Purpureocillium_takamizusanense_genome.</title>
        <authorList>
            <person name="Nguyen N.-H."/>
        </authorList>
    </citation>
    <scope>NUCLEOTIDE SEQUENCE</scope>
    <source>
        <strain evidence="1">PT3</strain>
    </source>
</reference>
<organism evidence="1 2">
    <name type="scientific">Purpureocillium takamizusanense</name>
    <dbReference type="NCBI Taxonomy" id="2060973"/>
    <lineage>
        <taxon>Eukaryota</taxon>
        <taxon>Fungi</taxon>
        <taxon>Dikarya</taxon>
        <taxon>Ascomycota</taxon>
        <taxon>Pezizomycotina</taxon>
        <taxon>Sordariomycetes</taxon>
        <taxon>Hypocreomycetidae</taxon>
        <taxon>Hypocreales</taxon>
        <taxon>Ophiocordycipitaceae</taxon>
        <taxon>Purpureocillium</taxon>
    </lineage>
</organism>
<evidence type="ECO:0000313" key="2">
    <source>
        <dbReference type="Proteomes" id="UP000829364"/>
    </source>
</evidence>
<accession>A0A9Q8VDP0</accession>
<sequence>MTNQLGKWSVEAGGQSLHPRQYYKVLGLEQFATSNKFKSFQCISRQSTGERRTLQIALSNVSMTRPYSCTFNKTQGLRHDLFDRDSDRRQVSQVLPKYFGRGALTCSTRR</sequence>
<keyword evidence="2" id="KW-1185">Reference proteome</keyword>